<proteinExistence type="predicted"/>
<comment type="caution">
    <text evidence="2">The sequence shown here is derived from an EMBL/GenBank/DDBJ whole genome shotgun (WGS) entry which is preliminary data.</text>
</comment>
<sequence>MPVVFVFVAILFWVTIVTVMAVAWVLRMLFHGFAVTGAGARNLFAHRHQPVVH</sequence>
<protein>
    <submittedName>
        <fullName evidence="2">Uncharacterized protein</fullName>
    </submittedName>
</protein>
<keyword evidence="3" id="KW-1185">Reference proteome</keyword>
<name>A0A8J8BE04_9ACTN</name>
<dbReference type="AlphaFoldDB" id="A0A8J8BE04"/>
<evidence type="ECO:0000313" key="2">
    <source>
        <dbReference type="EMBL" id="MBS2965035.1"/>
    </source>
</evidence>
<dbReference type="EMBL" id="JAGSXH010000067">
    <property type="protein sequence ID" value="MBS2965035.1"/>
    <property type="molecule type" value="Genomic_DNA"/>
</dbReference>
<dbReference type="RefSeq" id="WP_211469394.1">
    <property type="nucleotide sequence ID" value="NZ_JAGSXH010000067.1"/>
</dbReference>
<dbReference type="Proteomes" id="UP000677913">
    <property type="component" value="Unassembled WGS sequence"/>
</dbReference>
<organism evidence="2 3">
    <name type="scientific">Actinocrinis puniceicyclus</name>
    <dbReference type="NCBI Taxonomy" id="977794"/>
    <lineage>
        <taxon>Bacteria</taxon>
        <taxon>Bacillati</taxon>
        <taxon>Actinomycetota</taxon>
        <taxon>Actinomycetes</taxon>
        <taxon>Catenulisporales</taxon>
        <taxon>Actinospicaceae</taxon>
        <taxon>Actinocrinis</taxon>
    </lineage>
</organism>
<gene>
    <name evidence="2" type="ORF">KGA66_18405</name>
</gene>
<feature type="transmembrane region" description="Helical" evidence="1">
    <location>
        <begin position="6"/>
        <end position="26"/>
    </location>
</feature>
<evidence type="ECO:0000313" key="3">
    <source>
        <dbReference type="Proteomes" id="UP000677913"/>
    </source>
</evidence>
<keyword evidence="1" id="KW-0472">Membrane</keyword>
<evidence type="ECO:0000256" key="1">
    <source>
        <dbReference type="SAM" id="Phobius"/>
    </source>
</evidence>
<reference evidence="2" key="1">
    <citation type="submission" date="2021-04" db="EMBL/GenBank/DDBJ databases">
        <title>Genome based classification of Actinospica acidithermotolerans sp. nov., an actinobacterium isolated from an Indonesian hot spring.</title>
        <authorList>
            <person name="Kusuma A.B."/>
            <person name="Putra K.E."/>
            <person name="Nafisah S."/>
            <person name="Loh J."/>
            <person name="Nouioui I."/>
            <person name="Goodfellow M."/>
        </authorList>
    </citation>
    <scope>NUCLEOTIDE SEQUENCE</scope>
    <source>
        <strain evidence="2">DSM 45618</strain>
    </source>
</reference>
<keyword evidence="1" id="KW-1133">Transmembrane helix</keyword>
<accession>A0A8J8BE04</accession>
<keyword evidence="1" id="KW-0812">Transmembrane</keyword>